<dbReference type="InterPro" id="IPR029064">
    <property type="entry name" value="Ribosomal_eL30-like_sf"/>
</dbReference>
<dbReference type="FunFam" id="3.30.1330.30:FF:000045">
    <property type="entry name" value="Predicted protein"/>
    <property type="match status" value="2"/>
</dbReference>
<dbReference type="GO" id="GO:0051726">
    <property type="term" value="P:regulation of cell cycle"/>
    <property type="evidence" value="ECO:0007669"/>
    <property type="project" value="InterPro"/>
</dbReference>
<dbReference type="VEuPathDB" id="VectorBase:ACHR008908"/>
<dbReference type="Proteomes" id="UP000075881">
    <property type="component" value="Unassembled WGS sequence"/>
</dbReference>
<comment type="similarity">
    <text evidence="1">Belongs to the GADD45 family.</text>
</comment>
<dbReference type="Pfam" id="PF01248">
    <property type="entry name" value="Ribosomal_L7Ae"/>
    <property type="match status" value="2"/>
</dbReference>
<accession>A0A182KDS1</accession>
<dbReference type="STRING" id="43041.A0A182KDS1"/>
<evidence type="ECO:0000313" key="3">
    <source>
        <dbReference type="EnsemblMetazoa" id="ACHR008908-PA"/>
    </source>
</evidence>
<dbReference type="GO" id="GO:0005737">
    <property type="term" value="C:cytoplasm"/>
    <property type="evidence" value="ECO:0007669"/>
    <property type="project" value="TreeGrafter"/>
</dbReference>
<feature type="domain" description="Ribosomal protein eL8/eL30/eS12/Gadd45" evidence="2">
    <location>
        <begin position="47"/>
        <end position="134"/>
    </location>
</feature>
<protein>
    <recommendedName>
        <fullName evidence="2">Ribosomal protein eL8/eL30/eS12/Gadd45 domain-containing protein</fullName>
    </recommendedName>
</protein>
<evidence type="ECO:0000256" key="1">
    <source>
        <dbReference type="ARBA" id="ARBA00007361"/>
    </source>
</evidence>
<organism evidence="3 4">
    <name type="scientific">Anopheles christyi</name>
    <dbReference type="NCBI Taxonomy" id="43041"/>
    <lineage>
        <taxon>Eukaryota</taxon>
        <taxon>Metazoa</taxon>
        <taxon>Ecdysozoa</taxon>
        <taxon>Arthropoda</taxon>
        <taxon>Hexapoda</taxon>
        <taxon>Insecta</taxon>
        <taxon>Pterygota</taxon>
        <taxon>Neoptera</taxon>
        <taxon>Endopterygota</taxon>
        <taxon>Diptera</taxon>
        <taxon>Nematocera</taxon>
        <taxon>Culicoidea</taxon>
        <taxon>Culicidae</taxon>
        <taxon>Anophelinae</taxon>
        <taxon>Anopheles</taxon>
    </lineage>
</organism>
<evidence type="ECO:0000313" key="4">
    <source>
        <dbReference type="Proteomes" id="UP000075881"/>
    </source>
</evidence>
<dbReference type="InterPro" id="IPR004038">
    <property type="entry name" value="Ribosomal_eL8/eL30/eS12/Gad45"/>
</dbReference>
<dbReference type="PANTHER" id="PTHR10411:SF8">
    <property type="entry name" value="FI09246P"/>
    <property type="match status" value="1"/>
</dbReference>
<keyword evidence="4" id="KW-1185">Reference proteome</keyword>
<sequence length="354" mass="39075">MVIATKIRTSSISSTVEGGIDAKLANMFLDSTGKETGGGGEPIGTTVRRALVAANREDRAIVGLSESINALSKTPEDFLFCFLAASGNPANHMHQVLLEAFCFEHDIYIIKVDSADKLSRMLGTQRIESCALLQKSWSEGRTETITDAEDQLVDYCEEHWEAPIKPIVKVGSGPSKGWHTCVCVWTTIGYHHSKRNMVLKASDEAKMMETNGFHTVGIGSSARKALLSALEDKRLVVGLASAVRSLAANPDLYNFCFLAPFDDHGESGSHMQEVLLEAFCLEHDIYIIRVDSADKLSRLVQSPVVASCALVRKLPAKMLRRMSSAFRRSESILIEHCELYWDEPYKPVIKLPEK</sequence>
<dbReference type="SUPFAM" id="SSF55315">
    <property type="entry name" value="L30e-like"/>
    <property type="match status" value="1"/>
</dbReference>
<dbReference type="InterPro" id="IPR024824">
    <property type="entry name" value="GADD45"/>
</dbReference>
<name>A0A182KDS1_9DIPT</name>
<evidence type="ECO:0000259" key="2">
    <source>
        <dbReference type="Pfam" id="PF01248"/>
    </source>
</evidence>
<reference evidence="3" key="2">
    <citation type="submission" date="2020-05" db="UniProtKB">
        <authorList>
            <consortium name="EnsemblMetazoa"/>
        </authorList>
    </citation>
    <scope>IDENTIFICATION</scope>
    <source>
        <strain evidence="3">ACHKN1017</strain>
    </source>
</reference>
<reference evidence="4" key="1">
    <citation type="submission" date="2013-03" db="EMBL/GenBank/DDBJ databases">
        <title>The Genome Sequence of Anopheles christyi ACHKN1017.</title>
        <authorList>
            <consortium name="The Broad Institute Genomics Platform"/>
            <person name="Neafsey D.E."/>
            <person name="Besansky N."/>
            <person name="Walker B."/>
            <person name="Young S.K."/>
            <person name="Zeng Q."/>
            <person name="Gargeya S."/>
            <person name="Fitzgerald M."/>
            <person name="Haas B."/>
            <person name="Abouelleil A."/>
            <person name="Allen A.W."/>
            <person name="Alvarado L."/>
            <person name="Arachchi H.M."/>
            <person name="Berlin A.M."/>
            <person name="Chapman S.B."/>
            <person name="Gainer-Dewar J."/>
            <person name="Goldberg J."/>
            <person name="Griggs A."/>
            <person name="Gujja S."/>
            <person name="Hansen M."/>
            <person name="Howarth C."/>
            <person name="Imamovic A."/>
            <person name="Ireland A."/>
            <person name="Larimer J."/>
            <person name="McCowan C."/>
            <person name="Murphy C."/>
            <person name="Pearson M."/>
            <person name="Poon T.W."/>
            <person name="Priest M."/>
            <person name="Roberts A."/>
            <person name="Saif S."/>
            <person name="Shea T."/>
            <person name="Sisk P."/>
            <person name="Sykes S."/>
            <person name="Wortman J."/>
            <person name="Nusbaum C."/>
            <person name="Birren B."/>
        </authorList>
    </citation>
    <scope>NUCLEOTIDE SEQUENCE [LARGE SCALE GENOMIC DNA]</scope>
    <source>
        <strain evidence="4">ACHKN1017</strain>
    </source>
</reference>
<dbReference type="Gene3D" id="3.30.1330.30">
    <property type="match status" value="2"/>
</dbReference>
<dbReference type="EnsemblMetazoa" id="ACHR008908-RA">
    <property type="protein sequence ID" value="ACHR008908-PA"/>
    <property type="gene ID" value="ACHR008908"/>
</dbReference>
<dbReference type="GO" id="GO:0005634">
    <property type="term" value="C:nucleus"/>
    <property type="evidence" value="ECO:0007669"/>
    <property type="project" value="InterPro"/>
</dbReference>
<dbReference type="PANTHER" id="PTHR10411">
    <property type="entry name" value="GROWTH ARREST AND DNA DAMAGE-INDUCIBLE PROTEIN GADD45"/>
    <property type="match status" value="1"/>
</dbReference>
<dbReference type="AlphaFoldDB" id="A0A182KDS1"/>
<feature type="domain" description="Ribosomal protein eL8/eL30/eS12/Gadd45" evidence="2">
    <location>
        <begin position="223"/>
        <end position="311"/>
    </location>
</feature>
<proteinExistence type="inferred from homology"/>